<comment type="caution">
    <text evidence="1">The sequence shown here is derived from an EMBL/GenBank/DDBJ whole genome shotgun (WGS) entry which is preliminary data.</text>
</comment>
<name>K8A371_9ENTR</name>
<organism evidence="1 2">
    <name type="scientific">Cronobacter condimenti 1330</name>
    <dbReference type="NCBI Taxonomy" id="1073999"/>
    <lineage>
        <taxon>Bacteria</taxon>
        <taxon>Pseudomonadati</taxon>
        <taxon>Pseudomonadota</taxon>
        <taxon>Gammaproteobacteria</taxon>
        <taxon>Enterobacterales</taxon>
        <taxon>Enterobacteriaceae</taxon>
        <taxon>Cronobacter</taxon>
    </lineage>
</organism>
<protein>
    <submittedName>
        <fullName evidence="1">Uncharacterized protein</fullName>
    </submittedName>
</protein>
<evidence type="ECO:0000313" key="2">
    <source>
        <dbReference type="Proteomes" id="UP000009340"/>
    </source>
</evidence>
<reference evidence="1" key="1">
    <citation type="submission" date="2012-07" db="EMBL/GenBank/DDBJ databases">
        <authorList>
            <person name="Cummings C."/>
        </authorList>
    </citation>
    <scope>NUCLEOTIDE SEQUENCE</scope>
    <source>
        <strain evidence="1">1330</strain>
    </source>
</reference>
<dbReference type="AlphaFoldDB" id="K8A371"/>
<dbReference type="EMBL" id="CAKW01000131">
    <property type="protein sequence ID" value="CCJ74251.1"/>
    <property type="molecule type" value="Genomic_DNA"/>
</dbReference>
<proteinExistence type="predicted"/>
<sequence>MFSTFCLRAVAMSDGPLFFCCFSHHLFLLDLIQIIRLARSADLP</sequence>
<dbReference type="Proteomes" id="UP000009340">
    <property type="component" value="Unassembled WGS sequence"/>
</dbReference>
<evidence type="ECO:0000313" key="1">
    <source>
        <dbReference type="EMBL" id="CCJ74251.1"/>
    </source>
</evidence>
<gene>
    <name evidence="1" type="ORF">BN137_3649</name>
</gene>
<accession>K8A371</accession>